<reference evidence="3" key="2">
    <citation type="submission" date="2004-02" db="EMBL/GenBank/DDBJ databases">
        <authorList>
            <consortium name="Genoscope"/>
            <consortium name="Whitehead Institute Centre for Genome Research"/>
        </authorList>
    </citation>
    <scope>NUCLEOTIDE SEQUENCE</scope>
</reference>
<dbReference type="EMBL" id="CAAE01007845">
    <property type="protein sequence ID" value="CAF90867.1"/>
    <property type="molecule type" value="Genomic_DNA"/>
</dbReference>
<dbReference type="AlphaFoldDB" id="Q4T8B5"/>
<gene>
    <name evidence="3" type="ORF">GSTENG00005315001</name>
</gene>
<evidence type="ECO:0000313" key="3">
    <source>
        <dbReference type="EMBL" id="CAF90867.1"/>
    </source>
</evidence>
<protein>
    <submittedName>
        <fullName evidence="3">Chromosome undetermined SCAF7845, whole genome shotgun sequence</fullName>
    </submittedName>
</protein>
<dbReference type="InterPro" id="IPR013694">
    <property type="entry name" value="VIT"/>
</dbReference>
<feature type="region of interest" description="Disordered" evidence="1">
    <location>
        <begin position="145"/>
        <end position="165"/>
    </location>
</feature>
<sequence length="530" mass="56740">VPLKGVEVDVEVRDHVASVVSTLNYENSEDNPLEVVFVFPLPGDAAVCHFSAAIGQKQIVAEVKEKQQAHEEYDDALSSGQQAFLLEESDESPDIFSLRVGSLPPGQTASIRLEYVIELALQADHGLRFCLPTVLNPPLPTCRQSSLQCPGQQPSSRSGALHPGSEAPSVLYSSCLQGGVQLFPGASGASKRRENPDHRGFPLTRLLCVAPAYALSPLTCLLEQPQVKLAAGHKCDRDVELLIYYLDAHQPAALVEAGQTSADPLSLMGDPVVMLSLYPDFPQAVLSSPASCGEFVFLLDCSGSMGSPLSRSKTNETRIASARDTLLLLLKSLPMGCYFNIYTFGSSFEHIFPCFSFGIGEGASSALINGLAREGGGHVQFITGTDRMQPKSSAAAEGHVTLNYSLAGQPYQNKLHFSLNATQDSRLTVHRLAARTLIRSLEMEGETGGEKVKEEVVKVSVQSGVSSTFTAFIGVNDAGEVIQGPLLSRHIPAPGKCLPTKTLFQAATASELLEILGCFFFTKSADLVCI</sequence>
<dbReference type="KEGG" id="tng:GSTEN00005315G001"/>
<dbReference type="Pfam" id="PF13519">
    <property type="entry name" value="VWA_2"/>
    <property type="match status" value="1"/>
</dbReference>
<organism evidence="3">
    <name type="scientific">Tetraodon nigroviridis</name>
    <name type="common">Spotted green pufferfish</name>
    <name type="synonym">Chelonodon nigroviridis</name>
    <dbReference type="NCBI Taxonomy" id="99883"/>
    <lineage>
        <taxon>Eukaryota</taxon>
        <taxon>Metazoa</taxon>
        <taxon>Chordata</taxon>
        <taxon>Craniata</taxon>
        <taxon>Vertebrata</taxon>
        <taxon>Euteleostomi</taxon>
        <taxon>Actinopterygii</taxon>
        <taxon>Neopterygii</taxon>
        <taxon>Teleostei</taxon>
        <taxon>Neoteleostei</taxon>
        <taxon>Acanthomorphata</taxon>
        <taxon>Eupercaria</taxon>
        <taxon>Tetraodontiformes</taxon>
        <taxon>Tetradontoidea</taxon>
        <taxon>Tetraodontidae</taxon>
        <taxon>Tetraodon</taxon>
    </lineage>
</organism>
<accession>Q4T8B5</accession>
<dbReference type="PANTHER" id="PTHR45737">
    <property type="entry name" value="VON WILLEBRAND FACTOR A DOMAIN-CONTAINING PROTEIN 5A"/>
    <property type="match status" value="1"/>
</dbReference>
<reference evidence="3" key="1">
    <citation type="journal article" date="2004" name="Nature">
        <title>Genome duplication in the teleost fish Tetraodon nigroviridis reveals the early vertebrate proto-karyotype.</title>
        <authorList>
            <person name="Jaillon O."/>
            <person name="Aury J.-M."/>
            <person name="Brunet F."/>
            <person name="Petit J.-L."/>
            <person name="Stange-Thomann N."/>
            <person name="Mauceli E."/>
            <person name="Bouneau L."/>
            <person name="Fischer C."/>
            <person name="Ozouf-Costaz C."/>
            <person name="Bernot A."/>
            <person name="Nicaud S."/>
            <person name="Jaffe D."/>
            <person name="Fisher S."/>
            <person name="Lutfalla G."/>
            <person name="Dossat C."/>
            <person name="Segurens B."/>
            <person name="Dasilva C."/>
            <person name="Salanoubat M."/>
            <person name="Levy M."/>
            <person name="Boudet N."/>
            <person name="Castellano S."/>
            <person name="Anthouard V."/>
            <person name="Jubin C."/>
            <person name="Castelli V."/>
            <person name="Katinka M."/>
            <person name="Vacherie B."/>
            <person name="Biemont C."/>
            <person name="Skalli Z."/>
            <person name="Cattolico L."/>
            <person name="Poulain J."/>
            <person name="De Berardinis V."/>
            <person name="Cruaud C."/>
            <person name="Duprat S."/>
            <person name="Brottier P."/>
            <person name="Coutanceau J.-P."/>
            <person name="Gouzy J."/>
            <person name="Parra G."/>
            <person name="Lardier G."/>
            <person name="Chapple C."/>
            <person name="McKernan K.J."/>
            <person name="McEwan P."/>
            <person name="Bosak S."/>
            <person name="Kellis M."/>
            <person name="Volff J.-N."/>
            <person name="Guigo R."/>
            <person name="Zody M.C."/>
            <person name="Mesirov J."/>
            <person name="Lindblad-Toh K."/>
            <person name="Birren B."/>
            <person name="Nusbaum C."/>
            <person name="Kahn D."/>
            <person name="Robinson-Rechavi M."/>
            <person name="Laudet V."/>
            <person name="Schachter V."/>
            <person name="Quetier F."/>
            <person name="Saurin W."/>
            <person name="Scarpelli C."/>
            <person name="Wincker P."/>
            <person name="Lander E.S."/>
            <person name="Weissenbach J."/>
            <person name="Roest Crollius H."/>
        </authorList>
    </citation>
    <scope>NUCLEOTIDE SEQUENCE [LARGE SCALE GENOMIC DNA]</scope>
</reference>
<dbReference type="Gene3D" id="3.40.50.410">
    <property type="entry name" value="von Willebrand factor, type A domain"/>
    <property type="match status" value="1"/>
</dbReference>
<dbReference type="Pfam" id="PF08487">
    <property type="entry name" value="VIT"/>
    <property type="match status" value="1"/>
</dbReference>
<proteinExistence type="predicted"/>
<dbReference type="OrthoDB" id="1729737at2759"/>
<dbReference type="PROSITE" id="PS51468">
    <property type="entry name" value="VIT"/>
    <property type="match status" value="1"/>
</dbReference>
<evidence type="ECO:0000259" key="2">
    <source>
        <dbReference type="PROSITE" id="PS51468"/>
    </source>
</evidence>
<feature type="compositionally biased region" description="Polar residues" evidence="1">
    <location>
        <begin position="145"/>
        <end position="158"/>
    </location>
</feature>
<feature type="non-terminal residue" evidence="3">
    <location>
        <position position="1"/>
    </location>
</feature>
<evidence type="ECO:0000256" key="1">
    <source>
        <dbReference type="SAM" id="MobiDB-lite"/>
    </source>
</evidence>
<dbReference type="InterPro" id="IPR002035">
    <property type="entry name" value="VWF_A"/>
</dbReference>
<dbReference type="SUPFAM" id="SSF53300">
    <property type="entry name" value="vWA-like"/>
    <property type="match status" value="1"/>
</dbReference>
<feature type="domain" description="VIT" evidence="2">
    <location>
        <begin position="1"/>
        <end position="117"/>
    </location>
</feature>
<name>Q4T8B5_TETNG</name>
<dbReference type="SMART" id="SM00609">
    <property type="entry name" value="VIT"/>
    <property type="match status" value="1"/>
</dbReference>
<dbReference type="PANTHER" id="PTHR45737:SF6">
    <property type="entry name" value="VON WILLEBRAND FACTOR A DOMAIN-CONTAINING PROTEIN 5A"/>
    <property type="match status" value="1"/>
</dbReference>
<dbReference type="InterPro" id="IPR036465">
    <property type="entry name" value="vWFA_dom_sf"/>
</dbReference>